<dbReference type="InterPro" id="IPR023213">
    <property type="entry name" value="CAT-like_dom_sf"/>
</dbReference>
<evidence type="ECO:0000256" key="1">
    <source>
        <dbReference type="ARBA" id="ARBA00009861"/>
    </source>
</evidence>
<protein>
    <recommendedName>
        <fullName evidence="6">Salutaridinol 7-O-acetyltransferase</fullName>
    </recommendedName>
</protein>
<reference evidence="4" key="2">
    <citation type="submission" date="2023-02" db="EMBL/GenBank/DDBJ databases">
        <authorList>
            <person name="Swenson N.G."/>
            <person name="Wegrzyn J.L."/>
            <person name="Mcevoy S.L."/>
        </authorList>
    </citation>
    <scope>NUCLEOTIDE SEQUENCE</scope>
    <source>
        <strain evidence="4">91603</strain>
        <tissue evidence="4">Leaf</tissue>
    </source>
</reference>
<evidence type="ECO:0000313" key="4">
    <source>
        <dbReference type="EMBL" id="KAI9168696.1"/>
    </source>
</evidence>
<reference evidence="4" key="1">
    <citation type="journal article" date="2022" name="Plant J.">
        <title>Strategies of tolerance reflected in two North American maple genomes.</title>
        <authorList>
            <person name="McEvoy S.L."/>
            <person name="Sezen U.U."/>
            <person name="Trouern-Trend A."/>
            <person name="McMahon S.M."/>
            <person name="Schaberg P.G."/>
            <person name="Yang J."/>
            <person name="Wegrzyn J.L."/>
            <person name="Swenson N.G."/>
        </authorList>
    </citation>
    <scope>NUCLEOTIDE SEQUENCE</scope>
    <source>
        <strain evidence="4">91603</strain>
    </source>
</reference>
<evidence type="ECO:0000256" key="2">
    <source>
        <dbReference type="ARBA" id="ARBA00022679"/>
    </source>
</evidence>
<sequence length="223" mass="24553">MGAAAIEVEIISRQTIKPSSPTPQYLRNMKLSFIDQTAPVMYTALLLFYNNANNHHHQIKSSSQISHHLKSSLSTMLSRFYPLAGTIIDQTTIDCDDAGAQFVEARVNCLLSDILQQSDSLLFRNFLPVEIESTEAEAGRVLFVQANFFHCGGMVIGLCISHKIADVATISTVVKGWSAAALQSKEAAVEVCFPATSIFPPVNTYIPPMKLVRDKYVTTDKEV</sequence>
<dbReference type="Proteomes" id="UP001064489">
    <property type="component" value="Chromosome 7"/>
</dbReference>
<dbReference type="PANTHER" id="PTHR31623:SF117">
    <property type="entry name" value="BAHD ACYLTRANSFERASE"/>
    <property type="match status" value="1"/>
</dbReference>
<evidence type="ECO:0000256" key="3">
    <source>
        <dbReference type="ARBA" id="ARBA00023315"/>
    </source>
</evidence>
<evidence type="ECO:0000313" key="5">
    <source>
        <dbReference type="Proteomes" id="UP001064489"/>
    </source>
</evidence>
<keyword evidence="3" id="KW-0012">Acyltransferase</keyword>
<organism evidence="4 5">
    <name type="scientific">Acer negundo</name>
    <name type="common">Box elder</name>
    <dbReference type="NCBI Taxonomy" id="4023"/>
    <lineage>
        <taxon>Eukaryota</taxon>
        <taxon>Viridiplantae</taxon>
        <taxon>Streptophyta</taxon>
        <taxon>Embryophyta</taxon>
        <taxon>Tracheophyta</taxon>
        <taxon>Spermatophyta</taxon>
        <taxon>Magnoliopsida</taxon>
        <taxon>eudicotyledons</taxon>
        <taxon>Gunneridae</taxon>
        <taxon>Pentapetalae</taxon>
        <taxon>rosids</taxon>
        <taxon>malvids</taxon>
        <taxon>Sapindales</taxon>
        <taxon>Sapindaceae</taxon>
        <taxon>Hippocastanoideae</taxon>
        <taxon>Acereae</taxon>
        <taxon>Acer</taxon>
    </lineage>
</organism>
<name>A0AAD5IL91_ACENE</name>
<dbReference type="Pfam" id="PF02458">
    <property type="entry name" value="Transferase"/>
    <property type="match status" value="1"/>
</dbReference>
<comment type="caution">
    <text evidence="4">The sequence shown here is derived from an EMBL/GenBank/DDBJ whole genome shotgun (WGS) entry which is preliminary data.</text>
</comment>
<accession>A0AAD5IL91</accession>
<gene>
    <name evidence="4" type="ORF">LWI28_000715</name>
</gene>
<dbReference type="EMBL" id="JAJSOW010000104">
    <property type="protein sequence ID" value="KAI9168696.1"/>
    <property type="molecule type" value="Genomic_DNA"/>
</dbReference>
<comment type="similarity">
    <text evidence="1">Belongs to the plant acyltransferase family.</text>
</comment>
<keyword evidence="5" id="KW-1185">Reference proteome</keyword>
<dbReference type="AlphaFoldDB" id="A0AAD5IL91"/>
<dbReference type="PANTHER" id="PTHR31623">
    <property type="entry name" value="F21J9.9"/>
    <property type="match status" value="1"/>
</dbReference>
<dbReference type="GO" id="GO:0016746">
    <property type="term" value="F:acyltransferase activity"/>
    <property type="evidence" value="ECO:0007669"/>
    <property type="project" value="UniProtKB-KW"/>
</dbReference>
<evidence type="ECO:0008006" key="6">
    <source>
        <dbReference type="Google" id="ProtNLM"/>
    </source>
</evidence>
<keyword evidence="2" id="KW-0808">Transferase</keyword>
<dbReference type="Gene3D" id="3.30.559.10">
    <property type="entry name" value="Chloramphenicol acetyltransferase-like domain"/>
    <property type="match status" value="1"/>
</dbReference>
<proteinExistence type="inferred from homology"/>